<dbReference type="Gene3D" id="1.20.1560.10">
    <property type="entry name" value="ABC transporter type 1, transmembrane domain"/>
    <property type="match status" value="1"/>
</dbReference>
<sequence>MANVARGFTLITRKLSGRLNTNLSLNGNLIRYITTNVSCQPAASLVSPVLYKNTSIKSTNITPNIWKQCWRRNLSNNHQLFRSFIRNHATHAEQTSKSFRSKPTSTDPPLTSASHNKPTPQSSITSSSPQTSSSSSSTSPTTNSKQLFADWQIVKNLLQYIWPKDDIGVKIRVMVALGLLVGGKILNVRVPFFFKNIIDSLNMDTAQLGTVATVAGGMILAYGLARVSATVFQELRNAVFANVAQRAIRRVAKNVFYHLLKLDLNFHLSRQTGGLSRAIDRGTKGISFLLSSLVFHVLPTVLEISLVCGILVHQYGNKFAVVTSLTMLLYAIFTIKTTSWRTHFRKEANRADNDAATVAVDALINYEAVKYFGNEKLEVEHYDKALSKYEKASLKIASSLSFLNSGQNIIFSSALTAMMYLTAEGVVSGSLSVGDVVMVNQLVFQLSLPLNFLGTVYRELKQSLIDMDLMFNLQATQIKIEDKPGAKELVFSGGEIRFEDVAFGYHPDRPILHGISFVVPRGKKIAVVGPSGCGKSTLLRLLFRFYDPGSGNIYIDGQNIKDVKLDSLRSHIGVMPQDTALFNNTIYYNIAYGQIAATRADVEHAAKRAHIHDVIMSLPDKYETRVGERGLMVSGGEKQRIALARAILKDAPIWFFDEATSALDTHTEQSLLSNMKSILHESEKTSIFVAHRLRSVADADDIIVLQNGQIAERGNHDQLLQLEDGVYKDMWFTQELSEFVVGNEEDKKEETELQ</sequence>
<feature type="compositionally biased region" description="Low complexity" evidence="13">
    <location>
        <begin position="118"/>
        <end position="142"/>
    </location>
</feature>
<gene>
    <name evidence="16" type="ORF">PBRASI_LOCUS5535</name>
</gene>
<dbReference type="Pfam" id="PF00664">
    <property type="entry name" value="ABC_membrane"/>
    <property type="match status" value="1"/>
</dbReference>
<dbReference type="FunFam" id="1.20.1560.10:FF:000004">
    <property type="entry name" value="ATP-binding cassette sub-family B member 7"/>
    <property type="match status" value="1"/>
</dbReference>
<keyword evidence="7" id="KW-1278">Translocase</keyword>
<evidence type="ECO:0000256" key="1">
    <source>
        <dbReference type="ARBA" id="ARBA00004448"/>
    </source>
</evidence>
<dbReference type="Pfam" id="PF00005">
    <property type="entry name" value="ABC_tran"/>
    <property type="match status" value="1"/>
</dbReference>
<dbReference type="PROSITE" id="PS50929">
    <property type="entry name" value="ABC_TM1F"/>
    <property type="match status" value="1"/>
</dbReference>
<evidence type="ECO:0000256" key="4">
    <source>
        <dbReference type="ARBA" id="ARBA00022692"/>
    </source>
</evidence>
<dbReference type="InterPro" id="IPR003593">
    <property type="entry name" value="AAA+_ATPase"/>
</dbReference>
<comment type="subcellular location">
    <subcellularLocation>
        <location evidence="1">Mitochondrion inner membrane</location>
        <topology evidence="1">Multi-pass membrane protein</topology>
    </subcellularLocation>
</comment>
<evidence type="ECO:0000256" key="12">
    <source>
        <dbReference type="ARBA" id="ARBA00040792"/>
    </source>
</evidence>
<dbReference type="InterPro" id="IPR039421">
    <property type="entry name" value="Type_1_exporter"/>
</dbReference>
<dbReference type="InterPro" id="IPR027417">
    <property type="entry name" value="P-loop_NTPase"/>
</dbReference>
<reference evidence="16" key="1">
    <citation type="submission" date="2021-06" db="EMBL/GenBank/DDBJ databases">
        <authorList>
            <person name="Kallberg Y."/>
            <person name="Tangrot J."/>
            <person name="Rosling A."/>
        </authorList>
    </citation>
    <scope>NUCLEOTIDE SEQUENCE</scope>
    <source>
        <strain evidence="16">BR232B</strain>
    </source>
</reference>
<evidence type="ECO:0000256" key="8">
    <source>
        <dbReference type="ARBA" id="ARBA00022989"/>
    </source>
</evidence>
<dbReference type="PANTHER" id="PTHR24221:SF402">
    <property type="entry name" value="IRON-SULFUR CLUSTERS TRANSPORTER ABCB7, MITOCHONDRIAL"/>
    <property type="match status" value="1"/>
</dbReference>
<keyword evidence="4" id="KW-0812">Transmembrane</keyword>
<keyword evidence="6" id="KW-0067">ATP-binding</keyword>
<dbReference type="OrthoDB" id="6500128at2759"/>
<name>A0A9N9FV81_9GLOM</name>
<evidence type="ECO:0000313" key="17">
    <source>
        <dbReference type="Proteomes" id="UP000789739"/>
    </source>
</evidence>
<keyword evidence="3" id="KW-0813">Transport</keyword>
<feature type="domain" description="ABC transmembrane type-1" evidence="15">
    <location>
        <begin position="175"/>
        <end position="462"/>
    </location>
</feature>
<dbReference type="FunFam" id="3.40.50.300:FF:000186">
    <property type="entry name" value="ATP-binding cassette sub-family B member 7, mitochondrial"/>
    <property type="match status" value="1"/>
</dbReference>
<dbReference type="Proteomes" id="UP000789739">
    <property type="component" value="Unassembled WGS sequence"/>
</dbReference>
<dbReference type="InterPro" id="IPR017871">
    <property type="entry name" value="ABC_transporter-like_CS"/>
</dbReference>
<evidence type="ECO:0000256" key="10">
    <source>
        <dbReference type="ARBA" id="ARBA00024363"/>
    </source>
</evidence>
<dbReference type="InterPro" id="IPR011527">
    <property type="entry name" value="ABC1_TM_dom"/>
</dbReference>
<evidence type="ECO:0000256" key="9">
    <source>
        <dbReference type="ARBA" id="ARBA00023136"/>
    </source>
</evidence>
<dbReference type="InterPro" id="IPR003439">
    <property type="entry name" value="ABC_transporter-like_ATP-bd"/>
</dbReference>
<evidence type="ECO:0000256" key="11">
    <source>
        <dbReference type="ARBA" id="ARBA00039906"/>
    </source>
</evidence>
<keyword evidence="17" id="KW-1185">Reference proteome</keyword>
<dbReference type="GO" id="GO:0016887">
    <property type="term" value="F:ATP hydrolysis activity"/>
    <property type="evidence" value="ECO:0007669"/>
    <property type="project" value="InterPro"/>
</dbReference>
<accession>A0A9N9FV81</accession>
<dbReference type="PROSITE" id="PS50893">
    <property type="entry name" value="ABC_TRANSPORTER_2"/>
    <property type="match status" value="1"/>
</dbReference>
<proteinExistence type="inferred from homology"/>
<dbReference type="AlphaFoldDB" id="A0A9N9FV81"/>
<dbReference type="InterPro" id="IPR036640">
    <property type="entry name" value="ABC1_TM_sf"/>
</dbReference>
<evidence type="ECO:0000256" key="13">
    <source>
        <dbReference type="SAM" id="MobiDB-lite"/>
    </source>
</evidence>
<dbReference type="SMART" id="SM00382">
    <property type="entry name" value="AAA"/>
    <property type="match status" value="1"/>
</dbReference>
<evidence type="ECO:0000259" key="15">
    <source>
        <dbReference type="PROSITE" id="PS50929"/>
    </source>
</evidence>
<dbReference type="Gene3D" id="3.40.50.300">
    <property type="entry name" value="P-loop containing nucleotide triphosphate hydrolases"/>
    <property type="match status" value="1"/>
</dbReference>
<dbReference type="PROSITE" id="PS00211">
    <property type="entry name" value="ABC_TRANSPORTER_1"/>
    <property type="match status" value="1"/>
</dbReference>
<comment type="caution">
    <text evidence="16">The sequence shown here is derived from an EMBL/GenBank/DDBJ whole genome shotgun (WGS) entry which is preliminary data.</text>
</comment>
<keyword evidence="8" id="KW-1133">Transmembrane helix</keyword>
<comment type="similarity">
    <text evidence="10">Belongs to the ABC transporter superfamily. ABCB family. Heavy Metal importer (TC 3.A.1.210) subfamily.</text>
</comment>
<dbReference type="EMBL" id="CAJVPI010000654">
    <property type="protein sequence ID" value="CAG8559903.1"/>
    <property type="molecule type" value="Genomic_DNA"/>
</dbReference>
<keyword evidence="9" id="KW-0472">Membrane</keyword>
<dbReference type="GO" id="GO:0005524">
    <property type="term" value="F:ATP binding"/>
    <property type="evidence" value="ECO:0007669"/>
    <property type="project" value="UniProtKB-KW"/>
</dbReference>
<protein>
    <recommendedName>
        <fullName evidence="11">Iron-sulfur clusters transporter ATM1, mitochondrial</fullName>
    </recommendedName>
    <alternativeName>
        <fullName evidence="12">Iron-sulfur clusters transporter atm1, mitochondrial</fullName>
    </alternativeName>
</protein>
<evidence type="ECO:0000256" key="2">
    <source>
        <dbReference type="ARBA" id="ARBA00011738"/>
    </source>
</evidence>
<dbReference type="SUPFAM" id="SSF52540">
    <property type="entry name" value="P-loop containing nucleoside triphosphate hydrolases"/>
    <property type="match status" value="1"/>
</dbReference>
<dbReference type="CDD" id="cd18582">
    <property type="entry name" value="ABC_6TM_ATM1_ABCB7"/>
    <property type="match status" value="1"/>
</dbReference>
<dbReference type="GO" id="GO:0005743">
    <property type="term" value="C:mitochondrial inner membrane"/>
    <property type="evidence" value="ECO:0007669"/>
    <property type="project" value="UniProtKB-SubCell"/>
</dbReference>
<evidence type="ECO:0000256" key="7">
    <source>
        <dbReference type="ARBA" id="ARBA00022967"/>
    </source>
</evidence>
<evidence type="ECO:0000313" key="16">
    <source>
        <dbReference type="EMBL" id="CAG8559903.1"/>
    </source>
</evidence>
<feature type="domain" description="ABC transporter" evidence="14">
    <location>
        <begin position="496"/>
        <end position="732"/>
    </location>
</feature>
<feature type="compositionally biased region" description="Polar residues" evidence="13">
    <location>
        <begin position="92"/>
        <end position="117"/>
    </location>
</feature>
<comment type="subunit">
    <text evidence="2">Homodimer.</text>
</comment>
<dbReference type="SUPFAM" id="SSF90123">
    <property type="entry name" value="ABC transporter transmembrane region"/>
    <property type="match status" value="1"/>
</dbReference>
<evidence type="ECO:0000256" key="5">
    <source>
        <dbReference type="ARBA" id="ARBA00022741"/>
    </source>
</evidence>
<feature type="region of interest" description="Disordered" evidence="13">
    <location>
        <begin position="92"/>
        <end position="143"/>
    </location>
</feature>
<evidence type="ECO:0000259" key="14">
    <source>
        <dbReference type="PROSITE" id="PS50893"/>
    </source>
</evidence>
<keyword evidence="5" id="KW-0547">Nucleotide-binding</keyword>
<dbReference type="PANTHER" id="PTHR24221">
    <property type="entry name" value="ATP-BINDING CASSETTE SUB-FAMILY B"/>
    <property type="match status" value="1"/>
</dbReference>
<dbReference type="GO" id="GO:0140466">
    <property type="term" value="P:iron-sulfur cluster export from the mitochondrion"/>
    <property type="evidence" value="ECO:0007669"/>
    <property type="project" value="UniProtKB-ARBA"/>
</dbReference>
<organism evidence="16 17">
    <name type="scientific">Paraglomus brasilianum</name>
    <dbReference type="NCBI Taxonomy" id="144538"/>
    <lineage>
        <taxon>Eukaryota</taxon>
        <taxon>Fungi</taxon>
        <taxon>Fungi incertae sedis</taxon>
        <taxon>Mucoromycota</taxon>
        <taxon>Glomeromycotina</taxon>
        <taxon>Glomeromycetes</taxon>
        <taxon>Paraglomerales</taxon>
        <taxon>Paraglomeraceae</taxon>
        <taxon>Paraglomus</taxon>
    </lineage>
</organism>
<dbReference type="GO" id="GO:0006879">
    <property type="term" value="P:intracellular iron ion homeostasis"/>
    <property type="evidence" value="ECO:0007669"/>
    <property type="project" value="TreeGrafter"/>
</dbReference>
<evidence type="ECO:0000256" key="6">
    <source>
        <dbReference type="ARBA" id="ARBA00022840"/>
    </source>
</evidence>
<evidence type="ECO:0000256" key="3">
    <source>
        <dbReference type="ARBA" id="ARBA00022448"/>
    </source>
</evidence>
<dbReference type="GO" id="GO:0140359">
    <property type="term" value="F:ABC-type transporter activity"/>
    <property type="evidence" value="ECO:0007669"/>
    <property type="project" value="InterPro"/>
</dbReference>